<protein>
    <submittedName>
        <fullName evidence="3">Uncharacterized protein</fullName>
    </submittedName>
</protein>
<gene>
    <name evidence="3" type="ORF">BH720_12905</name>
</gene>
<accession>A0A1E5QJK0</accession>
<keyword evidence="1" id="KW-0175">Coiled coil</keyword>
<dbReference type="AlphaFoldDB" id="A0A1E5QJK0"/>
<sequence>MPDLEDFLSRFSKSTPQSNDESQSNLHDYTDRIQQETSNLDQIQDTLQKGLDFSLLTDFFGGNTRQSPDTSQQNSHKSSNSQVTETSREAELRSLAESREDSLRDRIKSIATREAEIQQRSQSLENREAEFNRKIENLSSREAEIKQQSQSLENRESELNRKIENLSSREAELKRRTESLATQATELKIQTDKLKIRETELSRQSHTLATRETELQRLAESVSEIKVSQENQISEQERPTSKNYRLKRIWLGLVLISGVGGFVIGKTDLTFSQSLQLPSSLSLPGAIDTSADRTVADFQTAQVLAREAAEMSQNPPHPLSVWREIEGKWQKAVEILVSIPEDSPIASQAQEKLNSYQANYSAIANRIVTEEQAAKNLEKANQLAQEAASLTHSQETQKTAQAKLQEAIGLLQAIPQGTFVKAQAQAKLAEYQAMGGF</sequence>
<reference evidence="3" key="1">
    <citation type="submission" date="2016-09" db="EMBL/GenBank/DDBJ databases">
        <title>Draft genome of thermotolerant cyanobacterium Desertifilum sp. strain IPPAS B-1220.</title>
        <authorList>
            <person name="Sinetova M.A."/>
            <person name="Bolakhan K."/>
            <person name="Zayadan B.K."/>
            <person name="Mironov K.S."/>
            <person name="Ustinova V."/>
            <person name="Kupriyanova E.V."/>
            <person name="Sidorov R.A."/>
            <person name="Skrypnik A.N."/>
            <person name="Gogoleva N.E."/>
            <person name="Gogolev Y.V."/>
            <person name="Los D.A."/>
        </authorList>
    </citation>
    <scope>NUCLEOTIDE SEQUENCE [LARGE SCALE GENOMIC DNA]</scope>
    <source>
        <strain evidence="3">IPPAS B-1220</strain>
    </source>
</reference>
<feature type="compositionally biased region" description="Low complexity" evidence="2">
    <location>
        <begin position="71"/>
        <end position="82"/>
    </location>
</feature>
<feature type="compositionally biased region" description="Basic and acidic residues" evidence="2">
    <location>
        <begin position="86"/>
        <end position="102"/>
    </location>
</feature>
<dbReference type="EMBL" id="MJGC01000061">
    <property type="protein sequence ID" value="OEJ74771.1"/>
    <property type="molecule type" value="Genomic_DNA"/>
</dbReference>
<evidence type="ECO:0000256" key="1">
    <source>
        <dbReference type="SAM" id="Coils"/>
    </source>
</evidence>
<feature type="compositionally biased region" description="Polar residues" evidence="2">
    <location>
        <begin position="11"/>
        <end position="27"/>
    </location>
</feature>
<comment type="caution">
    <text evidence="3">The sequence shown here is derived from an EMBL/GenBank/DDBJ whole genome shotgun (WGS) entry which is preliminary data.</text>
</comment>
<feature type="region of interest" description="Disordered" evidence="2">
    <location>
        <begin position="1"/>
        <end position="41"/>
    </location>
</feature>
<evidence type="ECO:0000313" key="3">
    <source>
        <dbReference type="EMBL" id="OEJ74771.1"/>
    </source>
</evidence>
<feature type="coiled-coil region" evidence="1">
    <location>
        <begin position="346"/>
        <end position="390"/>
    </location>
</feature>
<dbReference type="STRING" id="1781255.BH720_12905"/>
<name>A0A1E5QJK0_9CYAN</name>
<proteinExistence type="predicted"/>
<evidence type="ECO:0000256" key="2">
    <source>
        <dbReference type="SAM" id="MobiDB-lite"/>
    </source>
</evidence>
<dbReference type="RefSeq" id="WP_069967624.1">
    <property type="nucleotide sequence ID" value="NZ_CM124774.1"/>
</dbReference>
<feature type="region of interest" description="Disordered" evidence="2">
    <location>
        <begin position="60"/>
        <end position="102"/>
    </location>
</feature>
<feature type="coiled-coil region" evidence="1">
    <location>
        <begin position="114"/>
        <end position="183"/>
    </location>
</feature>
<organism evidence="3">
    <name type="scientific">Desertifilum tharense IPPAS B-1220</name>
    <dbReference type="NCBI Taxonomy" id="1781255"/>
    <lineage>
        <taxon>Bacteria</taxon>
        <taxon>Bacillati</taxon>
        <taxon>Cyanobacteriota</taxon>
        <taxon>Cyanophyceae</taxon>
        <taxon>Desertifilales</taxon>
        <taxon>Desertifilaceae</taxon>
        <taxon>Desertifilum</taxon>
    </lineage>
</organism>
<dbReference type="OrthoDB" id="476945at2"/>